<feature type="region of interest" description="Disordered" evidence="1">
    <location>
        <begin position="351"/>
        <end position="439"/>
    </location>
</feature>
<organism evidence="4 5">
    <name type="scientific">Dietzia maris</name>
    <dbReference type="NCBI Taxonomy" id="37915"/>
    <lineage>
        <taxon>Bacteria</taxon>
        <taxon>Bacillati</taxon>
        <taxon>Actinomycetota</taxon>
        <taxon>Actinomycetes</taxon>
        <taxon>Mycobacteriales</taxon>
        <taxon>Dietziaceae</taxon>
        <taxon>Dietzia</taxon>
    </lineage>
</organism>
<keyword evidence="5" id="KW-1185">Reference proteome</keyword>
<dbReference type="Proteomes" id="UP001172702">
    <property type="component" value="Unassembled WGS sequence"/>
</dbReference>
<feature type="signal peptide" evidence="3">
    <location>
        <begin position="1"/>
        <end position="21"/>
    </location>
</feature>
<proteinExistence type="predicted"/>
<accession>A0ABT8GZL4</accession>
<feature type="chain" id="PRO_5045605395" evidence="3">
    <location>
        <begin position="22"/>
        <end position="507"/>
    </location>
</feature>
<evidence type="ECO:0000256" key="2">
    <source>
        <dbReference type="SAM" id="Phobius"/>
    </source>
</evidence>
<sequence length="507" mass="50486">MPLILAAVATLVLGGASVAQEVTVPALGARADLEFSLDGSIWTDAPDLALGSWGCDPAGGPGGSAPPASPAPPGASGSIPDVDPCAMLPGESVDRTYHVRNASDSGRTGRYAVGVGDFVVSEGAEFAVRSSITGAAVADSGTLMLYGAGTGQAGGSPARGATVATLELGPGESARVVDEVSVPLDVPNSAQRQSVSPRMWVSFSDVDGLDRDGDGLPDNTENLIGTDPSDPLNRLPDVTAGQEYGPEPFLPTPPEGTVLDVVADTLPPGMRLEDGALNGTPTRAGTYDVSFSVTMPGGATYTSVRRVVVHPTSGGGSTDLPDIVWPVIVGGVIGVVIGVVGPALGSLAGPGSLAGSAGDSTGSTSEGGSEGSASGVPATSTTPSPDRSHPDGPGASDGPHPPDGADDAIDSRLTRPVTGEGDATGRVAESAVTPREGAPSDAWIRANSEVRGSLATTGVSGAELVLWALTAAAAGATLILFARRRRRHDDPALATDPALDHALDREG</sequence>
<comment type="caution">
    <text evidence="4">The sequence shown here is derived from an EMBL/GenBank/DDBJ whole genome shotgun (WGS) entry which is preliminary data.</text>
</comment>
<keyword evidence="2" id="KW-1133">Transmembrane helix</keyword>
<dbReference type="RefSeq" id="WP_301162422.1">
    <property type="nucleotide sequence ID" value="NZ_JAUHTB010000005.1"/>
</dbReference>
<name>A0ABT8GZL4_9ACTN</name>
<evidence type="ECO:0000256" key="1">
    <source>
        <dbReference type="SAM" id="MobiDB-lite"/>
    </source>
</evidence>
<gene>
    <name evidence="4" type="ORF">QYF62_06210</name>
</gene>
<keyword evidence="2" id="KW-0812">Transmembrane</keyword>
<dbReference type="InterPro" id="IPR013783">
    <property type="entry name" value="Ig-like_fold"/>
</dbReference>
<evidence type="ECO:0000256" key="3">
    <source>
        <dbReference type="SAM" id="SignalP"/>
    </source>
</evidence>
<evidence type="ECO:0000313" key="4">
    <source>
        <dbReference type="EMBL" id="MDN4505642.1"/>
    </source>
</evidence>
<keyword evidence="3" id="KW-0732">Signal</keyword>
<feature type="compositionally biased region" description="Low complexity" evidence="1">
    <location>
        <begin position="351"/>
        <end position="375"/>
    </location>
</feature>
<evidence type="ECO:0000313" key="5">
    <source>
        <dbReference type="Proteomes" id="UP001172702"/>
    </source>
</evidence>
<protein>
    <submittedName>
        <fullName evidence="4">Thrombospondin type 3 repeat-containing protein</fullName>
    </submittedName>
</protein>
<feature type="transmembrane region" description="Helical" evidence="2">
    <location>
        <begin position="464"/>
        <end position="482"/>
    </location>
</feature>
<dbReference type="Gene3D" id="2.60.40.10">
    <property type="entry name" value="Immunoglobulins"/>
    <property type="match status" value="1"/>
</dbReference>
<reference evidence="4 5" key="1">
    <citation type="submission" date="2023-07" db="EMBL/GenBank/DDBJ databases">
        <title>Strategy for survival of the halotoleranting strain Dietzia MX2 from the Yakshinskoe mineral salts deposit.</title>
        <authorList>
            <person name="Kharitonova M.A."/>
            <person name="Kupriyanova-Ashina F.G."/>
            <person name="Shakirov T.R."/>
            <person name="Vafina M.S."/>
            <person name="Ilinskaya O.N."/>
        </authorList>
    </citation>
    <scope>NUCLEOTIDE SEQUENCE [LARGE SCALE GENOMIC DNA]</scope>
    <source>
        <strain evidence="4 5">MX2</strain>
    </source>
</reference>
<keyword evidence="2" id="KW-0472">Membrane</keyword>
<feature type="region of interest" description="Disordered" evidence="1">
    <location>
        <begin position="54"/>
        <end position="82"/>
    </location>
</feature>
<dbReference type="EMBL" id="JAUHTB010000005">
    <property type="protein sequence ID" value="MDN4505642.1"/>
    <property type="molecule type" value="Genomic_DNA"/>
</dbReference>